<dbReference type="PANTHER" id="PTHR43212:SF3">
    <property type="entry name" value="QUERCETIN 2,3-DIOXYGENASE"/>
    <property type="match status" value="1"/>
</dbReference>
<name>A0A833M1S3_9LEPT</name>
<evidence type="ECO:0000259" key="5">
    <source>
        <dbReference type="Pfam" id="PF17954"/>
    </source>
</evidence>
<feature type="binding site" evidence="2">
    <location>
        <position position="63"/>
    </location>
    <ligand>
        <name>Fe cation</name>
        <dbReference type="ChEBI" id="CHEBI:24875"/>
    </ligand>
</feature>
<dbReference type="InterPro" id="IPR041602">
    <property type="entry name" value="Quercetinase_C"/>
</dbReference>
<dbReference type="Gene3D" id="2.60.120.10">
    <property type="entry name" value="Jelly Rolls"/>
    <property type="match status" value="2"/>
</dbReference>
<dbReference type="InterPro" id="IPR003829">
    <property type="entry name" value="Pirin_N_dom"/>
</dbReference>
<keyword evidence="2" id="KW-0408">Iron</keyword>
<evidence type="ECO:0000313" key="6">
    <source>
        <dbReference type="EMBL" id="KAB2932654.1"/>
    </source>
</evidence>
<feature type="binding site" evidence="2">
    <location>
        <position position="107"/>
    </location>
    <ligand>
        <name>Fe cation</name>
        <dbReference type="ChEBI" id="CHEBI:24875"/>
    </ligand>
</feature>
<feature type="binding site" evidence="2">
    <location>
        <position position="109"/>
    </location>
    <ligand>
        <name>Fe cation</name>
        <dbReference type="ChEBI" id="CHEBI:24875"/>
    </ligand>
</feature>
<keyword evidence="2" id="KW-0479">Metal-binding</keyword>
<reference evidence="6 7" key="1">
    <citation type="submission" date="2019-10" db="EMBL/GenBank/DDBJ databases">
        <title>Extracellular Electron Transfer in a Candidatus Methanoperedens spp. Enrichment Culture.</title>
        <authorList>
            <person name="Berger S."/>
            <person name="Rangel Shaw D."/>
            <person name="Berben T."/>
            <person name="In 'T Zandt M."/>
            <person name="Frank J."/>
            <person name="Reimann J."/>
            <person name="Jetten M.S.M."/>
            <person name="Welte C.U."/>
        </authorList>
    </citation>
    <scope>NUCLEOTIDE SEQUENCE [LARGE SCALE GENOMIC DNA]</scope>
    <source>
        <strain evidence="6">SB12</strain>
    </source>
</reference>
<evidence type="ECO:0000256" key="3">
    <source>
        <dbReference type="RuleBase" id="RU003457"/>
    </source>
</evidence>
<dbReference type="InterPro" id="IPR014710">
    <property type="entry name" value="RmlC-like_jellyroll"/>
</dbReference>
<comment type="similarity">
    <text evidence="1 3">Belongs to the pirin family.</text>
</comment>
<gene>
    <name evidence="6" type="ORF">F9K24_09750</name>
</gene>
<dbReference type="PANTHER" id="PTHR43212">
    <property type="entry name" value="QUERCETIN 2,3-DIOXYGENASE"/>
    <property type="match status" value="1"/>
</dbReference>
<feature type="binding site" evidence="2">
    <location>
        <position position="65"/>
    </location>
    <ligand>
        <name>Fe cation</name>
        <dbReference type="ChEBI" id="CHEBI:24875"/>
    </ligand>
</feature>
<organism evidence="6 7">
    <name type="scientific">Leptonema illini</name>
    <dbReference type="NCBI Taxonomy" id="183"/>
    <lineage>
        <taxon>Bacteria</taxon>
        <taxon>Pseudomonadati</taxon>
        <taxon>Spirochaetota</taxon>
        <taxon>Spirochaetia</taxon>
        <taxon>Leptospirales</taxon>
        <taxon>Leptospiraceae</taxon>
        <taxon>Leptonema</taxon>
    </lineage>
</organism>
<dbReference type="InterPro" id="IPR012093">
    <property type="entry name" value="Pirin"/>
</dbReference>
<feature type="domain" description="Quercetin 2,3-dioxygenase C-terminal cupin" evidence="5">
    <location>
        <begin position="151"/>
        <end position="240"/>
    </location>
</feature>
<dbReference type="CDD" id="cd02910">
    <property type="entry name" value="cupin_Yhhw_N"/>
    <property type="match status" value="1"/>
</dbReference>
<accession>A0A833M1S3</accession>
<evidence type="ECO:0000313" key="7">
    <source>
        <dbReference type="Proteomes" id="UP000460298"/>
    </source>
</evidence>
<sequence length="242" mass="26892">MQRETGEMIVHRADTRGGFDFGWLKTYHTFSFGHYFDPQRIHFGALRVLNDDTIQPGTGFGTHPHENMEIVSIPLRGTLAHKDSMGHEQTLKVGEVQAMSAGTGITHSEYNASQTEEASFLQIWVMPEKQNVTPRYAQRAFTFKRNEWTVVVSPDGDDADGATGKPLSINQNARFLLGEFDGGHQLALARADKRHGFYLFVIEGSVALDDEVLRRRDGAGIAGDLSIQVEEGSHLLLVEVPL</sequence>
<dbReference type="EMBL" id="WBUI01000008">
    <property type="protein sequence ID" value="KAB2932654.1"/>
    <property type="molecule type" value="Genomic_DNA"/>
</dbReference>
<evidence type="ECO:0000259" key="4">
    <source>
        <dbReference type="Pfam" id="PF02678"/>
    </source>
</evidence>
<comment type="caution">
    <text evidence="6">The sequence shown here is derived from an EMBL/GenBank/DDBJ whole genome shotgun (WGS) entry which is preliminary data.</text>
</comment>
<dbReference type="Pfam" id="PF17954">
    <property type="entry name" value="Pirin_C_2"/>
    <property type="match status" value="1"/>
</dbReference>
<comment type="cofactor">
    <cofactor evidence="2">
        <name>Fe cation</name>
        <dbReference type="ChEBI" id="CHEBI:24875"/>
    </cofactor>
    <text evidence="2">Binds 1 Fe cation per subunit.</text>
</comment>
<dbReference type="InterPro" id="IPR011051">
    <property type="entry name" value="RmlC_Cupin_sf"/>
</dbReference>
<dbReference type="AlphaFoldDB" id="A0A833M1S3"/>
<evidence type="ECO:0000256" key="1">
    <source>
        <dbReference type="ARBA" id="ARBA00008416"/>
    </source>
</evidence>
<dbReference type="Proteomes" id="UP000460298">
    <property type="component" value="Unassembled WGS sequence"/>
</dbReference>
<protein>
    <submittedName>
        <fullName evidence="6">Pirin family protein</fullName>
    </submittedName>
</protein>
<feature type="domain" description="Pirin N-terminal" evidence="4">
    <location>
        <begin position="21"/>
        <end position="125"/>
    </location>
</feature>
<dbReference type="GO" id="GO:0046872">
    <property type="term" value="F:metal ion binding"/>
    <property type="evidence" value="ECO:0007669"/>
    <property type="project" value="UniProtKB-KW"/>
</dbReference>
<dbReference type="SUPFAM" id="SSF51182">
    <property type="entry name" value="RmlC-like cupins"/>
    <property type="match status" value="1"/>
</dbReference>
<dbReference type="Pfam" id="PF02678">
    <property type="entry name" value="Pirin"/>
    <property type="match status" value="1"/>
</dbReference>
<proteinExistence type="inferred from homology"/>
<evidence type="ECO:0000256" key="2">
    <source>
        <dbReference type="PIRSR" id="PIRSR006232-1"/>
    </source>
</evidence>
<dbReference type="PIRSF" id="PIRSF006232">
    <property type="entry name" value="Pirin"/>
    <property type="match status" value="1"/>
</dbReference>